<dbReference type="OrthoDB" id="64915at2759"/>
<dbReference type="Gene3D" id="3.30.360.10">
    <property type="entry name" value="Dihydrodipicolinate Reductase, domain 2"/>
    <property type="match status" value="1"/>
</dbReference>
<proteinExistence type="predicted"/>
<comment type="caution">
    <text evidence="3">The sequence shown here is derived from an EMBL/GenBank/DDBJ whole genome shotgun (WGS) entry which is preliminary data.</text>
</comment>
<dbReference type="PANTHER" id="PTHR43708:SF1">
    <property type="entry name" value="GALACTOSE_LACTOSE METABOLISM REGULATORY PROTEIN GAL80"/>
    <property type="match status" value="1"/>
</dbReference>
<dbReference type="AlphaFoldDB" id="A0A427YQ12"/>
<dbReference type="Pfam" id="PF22685">
    <property type="entry name" value="Gal80p_C-like"/>
    <property type="match status" value="1"/>
</dbReference>
<feature type="domain" description="Gfo/Idh/MocA-like oxidoreductase N-terminal" evidence="1">
    <location>
        <begin position="41"/>
        <end position="114"/>
    </location>
</feature>
<dbReference type="STRING" id="1890683.A0A427YQ12"/>
<keyword evidence="4" id="KW-1185">Reference proteome</keyword>
<evidence type="ECO:0000259" key="2">
    <source>
        <dbReference type="Pfam" id="PF22685"/>
    </source>
</evidence>
<dbReference type="InterPro" id="IPR036291">
    <property type="entry name" value="NAD(P)-bd_dom_sf"/>
</dbReference>
<evidence type="ECO:0000313" key="3">
    <source>
        <dbReference type="EMBL" id="RSH93198.1"/>
    </source>
</evidence>
<name>A0A427YQ12_9TREE</name>
<dbReference type="InterPro" id="IPR055080">
    <property type="entry name" value="Gal80p-like_C"/>
</dbReference>
<accession>A0A427YQ12</accession>
<organism evidence="3 4">
    <name type="scientific">Saitozyma podzolica</name>
    <dbReference type="NCBI Taxonomy" id="1890683"/>
    <lineage>
        <taxon>Eukaryota</taxon>
        <taxon>Fungi</taxon>
        <taxon>Dikarya</taxon>
        <taxon>Basidiomycota</taxon>
        <taxon>Agaricomycotina</taxon>
        <taxon>Tremellomycetes</taxon>
        <taxon>Tremellales</taxon>
        <taxon>Trimorphomycetaceae</taxon>
        <taxon>Saitozyma</taxon>
    </lineage>
</organism>
<dbReference type="Pfam" id="PF01408">
    <property type="entry name" value="GFO_IDH_MocA"/>
    <property type="match status" value="1"/>
</dbReference>
<protein>
    <submittedName>
        <fullName evidence="3">Uncharacterized protein</fullName>
    </submittedName>
</protein>
<dbReference type="Proteomes" id="UP000279259">
    <property type="component" value="Unassembled WGS sequence"/>
</dbReference>
<gene>
    <name evidence="3" type="ORF">EHS25_007551</name>
</gene>
<evidence type="ECO:0000259" key="1">
    <source>
        <dbReference type="Pfam" id="PF01408"/>
    </source>
</evidence>
<dbReference type="GO" id="GO:0000166">
    <property type="term" value="F:nucleotide binding"/>
    <property type="evidence" value="ECO:0007669"/>
    <property type="project" value="InterPro"/>
</dbReference>
<dbReference type="SUPFAM" id="SSF51735">
    <property type="entry name" value="NAD(P)-binding Rossmann-fold domains"/>
    <property type="match status" value="1"/>
</dbReference>
<dbReference type="PANTHER" id="PTHR43708">
    <property type="entry name" value="CONSERVED EXPRESSED OXIDOREDUCTASE (EUROFUNG)"/>
    <property type="match status" value="1"/>
</dbReference>
<reference evidence="3 4" key="1">
    <citation type="submission" date="2018-11" db="EMBL/GenBank/DDBJ databases">
        <title>Genome sequence of Saitozyma podzolica DSM 27192.</title>
        <authorList>
            <person name="Aliyu H."/>
            <person name="Gorte O."/>
            <person name="Ochsenreither K."/>
        </authorList>
    </citation>
    <scope>NUCLEOTIDE SEQUENCE [LARGE SCALE GENOMIC DNA]</scope>
    <source>
        <strain evidence="3 4">DSM 27192</strain>
    </source>
</reference>
<evidence type="ECO:0000313" key="4">
    <source>
        <dbReference type="Proteomes" id="UP000279259"/>
    </source>
</evidence>
<feature type="domain" description="Gal80p-like C-terminal" evidence="2">
    <location>
        <begin position="125"/>
        <end position="268"/>
    </location>
</feature>
<dbReference type="SUPFAM" id="SSF55347">
    <property type="entry name" value="Glyceraldehyde-3-phosphate dehydrogenase-like, C-terminal domain"/>
    <property type="match status" value="1"/>
</dbReference>
<dbReference type="InterPro" id="IPR051317">
    <property type="entry name" value="Gfo/Idh/MocA_oxidoreduct"/>
</dbReference>
<dbReference type="Gene3D" id="3.40.50.720">
    <property type="entry name" value="NAD(P)-binding Rossmann-like Domain"/>
    <property type="match status" value="1"/>
</dbReference>
<sequence length="351" mass="38350">MSSPIRVALIGLSKNASASWAARAHLPYLLSPVAGKTFDLPSSVKAYGSPEDLAKDPDIDLVVACTRVDTHYETALPSLQAGKNVFIEWPVAQNAEKVTELAGIAKDQHVRSIVVIQGRKSAVALKLREVIEKGTIGTVLNVEARIASPGSKRDAVPDSLDYFVNKEVGGNPITIAYAHTLDPVFDIVGRPQDIHFNSQIRRPLKKVGDREVKSDVPDYIAFSGRLPSSPHVADGAIFSSTFRASPLFPSEPAYTLYIDGTLGEIRITTNPVSFWTFAEDIRIDVHDYGTDQVNKVEWEWESWQKDLPPPARATGALYEIYARGKEVEEGVLGLQDAVGLHKIVDRLVGNA</sequence>
<dbReference type="EMBL" id="RSCD01000004">
    <property type="protein sequence ID" value="RSH93198.1"/>
    <property type="molecule type" value="Genomic_DNA"/>
</dbReference>
<dbReference type="InterPro" id="IPR000683">
    <property type="entry name" value="Gfo/Idh/MocA-like_OxRdtase_N"/>
</dbReference>